<evidence type="ECO:0000313" key="1">
    <source>
        <dbReference type="EMBL" id="OIT28752.1"/>
    </source>
</evidence>
<dbReference type="Proteomes" id="UP000187609">
    <property type="component" value="Unassembled WGS sequence"/>
</dbReference>
<dbReference type="Gramene" id="OIT28752">
    <property type="protein sequence ID" value="OIT28752"/>
    <property type="gene ID" value="A4A49_62060"/>
</dbReference>
<gene>
    <name evidence="1" type="ORF">A4A49_62060</name>
</gene>
<keyword evidence="2" id="KW-1185">Reference proteome</keyword>
<comment type="caution">
    <text evidence="1">The sequence shown here is derived from an EMBL/GenBank/DDBJ whole genome shotgun (WGS) entry which is preliminary data.</text>
</comment>
<sequence length="127" mass="14327">MVLVDLIFNYEGAWATHPEVGYIKNKLHTWSEYDPDLLYYIDIESEFIVELGFLGVQQLIVAGPSGKLYEVKGDVGIRKLTSLLSDEYNIVNLCALDESDPLIECIPNIIDYSESFQILDEASTDCT</sequence>
<protein>
    <submittedName>
        <fullName evidence="1">Uncharacterized protein</fullName>
    </submittedName>
</protein>
<feature type="non-terminal residue" evidence="1">
    <location>
        <position position="127"/>
    </location>
</feature>
<proteinExistence type="predicted"/>
<dbReference type="EMBL" id="MJEQ01001963">
    <property type="protein sequence ID" value="OIT28752.1"/>
    <property type="molecule type" value="Genomic_DNA"/>
</dbReference>
<evidence type="ECO:0000313" key="2">
    <source>
        <dbReference type="Proteomes" id="UP000187609"/>
    </source>
</evidence>
<accession>A0A314KHT5</accession>
<dbReference type="AlphaFoldDB" id="A0A314KHT5"/>
<organism evidence="1 2">
    <name type="scientific">Nicotiana attenuata</name>
    <name type="common">Coyote tobacco</name>
    <dbReference type="NCBI Taxonomy" id="49451"/>
    <lineage>
        <taxon>Eukaryota</taxon>
        <taxon>Viridiplantae</taxon>
        <taxon>Streptophyta</taxon>
        <taxon>Embryophyta</taxon>
        <taxon>Tracheophyta</taxon>
        <taxon>Spermatophyta</taxon>
        <taxon>Magnoliopsida</taxon>
        <taxon>eudicotyledons</taxon>
        <taxon>Gunneridae</taxon>
        <taxon>Pentapetalae</taxon>
        <taxon>asterids</taxon>
        <taxon>lamiids</taxon>
        <taxon>Solanales</taxon>
        <taxon>Solanaceae</taxon>
        <taxon>Nicotianoideae</taxon>
        <taxon>Nicotianeae</taxon>
        <taxon>Nicotiana</taxon>
    </lineage>
</organism>
<name>A0A314KHT5_NICAT</name>
<reference evidence="1" key="1">
    <citation type="submission" date="2016-11" db="EMBL/GenBank/DDBJ databases">
        <title>The genome of Nicotiana attenuata.</title>
        <authorList>
            <person name="Xu S."/>
            <person name="Brockmoeller T."/>
            <person name="Gaquerel E."/>
            <person name="Navarro A."/>
            <person name="Kuhl H."/>
            <person name="Gase K."/>
            <person name="Ling Z."/>
            <person name="Zhou W."/>
            <person name="Kreitzer C."/>
            <person name="Stanke M."/>
            <person name="Tang H."/>
            <person name="Lyons E."/>
            <person name="Pandey P."/>
            <person name="Pandey S.P."/>
            <person name="Timmermann B."/>
            <person name="Baldwin I.T."/>
        </authorList>
    </citation>
    <scope>NUCLEOTIDE SEQUENCE [LARGE SCALE GENOMIC DNA]</scope>
    <source>
        <strain evidence="1">UT</strain>
    </source>
</reference>